<evidence type="ECO:0000313" key="5">
    <source>
        <dbReference type="EMBL" id="BBL05837.1"/>
    </source>
</evidence>
<dbReference type="GO" id="GO:0006083">
    <property type="term" value="P:acetate metabolic process"/>
    <property type="evidence" value="ECO:0007669"/>
    <property type="project" value="InterPro"/>
</dbReference>
<keyword evidence="2 5" id="KW-0808">Transferase</keyword>
<evidence type="ECO:0000259" key="3">
    <source>
        <dbReference type="Pfam" id="PF02550"/>
    </source>
</evidence>
<sequence length="440" mass="47533">MNTQIKFTTPEEAVKVIKSGDHVHLSSVASAPQCLINAMCKRGEAGELKDVHVHHLHTEGPAPYADPKFEGVFQLDSFFVGSNVRKVTQSGYADYIPIFLSETQRLYRCGAVPCNVAMIQVCPPDKHGYVSLGTSVDATLAAVECADYVIAVVNKHVPRSFGQAMIPMSKIDLFVEDDTPLMEAHFSEPNEVETAIGKHCAALIEDGATLQMGIGAIPNAVLAQLGGHKNLGIHTEMFADGVLPLVEKGVINGEAKKTDPGKMVSTFLMGSQKVYDFIDDNPGVLMMDVGYTNDPYIISQNDRMTAINSALQVDLTGQVCADSLGTKFWSGVGGQIDFVYGASLSKGGKAIIAMPSITNKGVSKIAPVLTAGAGVVTTRNHIHWFVTENGAVDLYGKTLQERARLIISVAHPSAQEELDRAAFERFGEHHHYVKKYMSEN</sequence>
<reference evidence="6" key="1">
    <citation type="submission" date="2019-06" db="EMBL/GenBank/DDBJ databases">
        <title>Alistipes onderdonkii subsp. vulgaris subsp. nov., Alistipes dispar sp. nov. and Alistipes communis sp. nov., isolated from human faeces, and creation of Alistipes onderdonkii subsp. onderdonkii subsp. nov.</title>
        <authorList>
            <person name="Sakamoto M."/>
            <person name="Ikeyama N."/>
            <person name="Ogata Y."/>
            <person name="Suda W."/>
            <person name="Iino T."/>
            <person name="Hattori M."/>
            <person name="Ohkuma M."/>
        </authorList>
    </citation>
    <scope>NUCLEOTIDE SEQUENCE [LARGE SCALE GENOMIC DNA]</scope>
    <source>
        <strain evidence="6">5CPEGH6</strain>
    </source>
</reference>
<feature type="domain" description="Acetyl-CoA hydrolase/transferase N-terminal" evidence="3">
    <location>
        <begin position="7"/>
        <end position="178"/>
    </location>
</feature>
<comment type="similarity">
    <text evidence="1">Belongs to the acetyl-CoA hydrolase/transferase family.</text>
</comment>
<dbReference type="OrthoDB" id="9801795at2"/>
<dbReference type="RefSeq" id="WP_141427709.1">
    <property type="nucleotide sequence ID" value="NZ_AP019736.1"/>
</dbReference>
<dbReference type="Gene3D" id="3.30.750.70">
    <property type="entry name" value="4-hydroxybutyrate coenzyme like domains"/>
    <property type="match status" value="1"/>
</dbReference>
<dbReference type="AlphaFoldDB" id="A0A4Y1WY16"/>
<dbReference type="InterPro" id="IPR037171">
    <property type="entry name" value="NagB/RpiA_transferase-like"/>
</dbReference>
<dbReference type="GO" id="GO:0008775">
    <property type="term" value="F:acetate CoA-transferase activity"/>
    <property type="evidence" value="ECO:0007669"/>
    <property type="project" value="InterPro"/>
</dbReference>
<name>A0A4Y1WY16_9BACT</name>
<dbReference type="Proteomes" id="UP000319374">
    <property type="component" value="Chromosome"/>
</dbReference>
<dbReference type="KEGG" id="ada:A5CPEGH6_04750"/>
<dbReference type="Gene3D" id="3.40.1080.10">
    <property type="entry name" value="Glutaconate Coenzyme A-transferase"/>
    <property type="match status" value="1"/>
</dbReference>
<dbReference type="InterPro" id="IPR038460">
    <property type="entry name" value="AcetylCoA_hyd_C_sf"/>
</dbReference>
<dbReference type="GeneID" id="98672446"/>
<keyword evidence="6" id="KW-1185">Reference proteome</keyword>
<proteinExistence type="inferred from homology"/>
<evidence type="ECO:0000256" key="2">
    <source>
        <dbReference type="ARBA" id="ARBA00022679"/>
    </source>
</evidence>
<dbReference type="Pfam" id="PF02550">
    <property type="entry name" value="AcetylCoA_hydro"/>
    <property type="match status" value="1"/>
</dbReference>
<evidence type="ECO:0000259" key="4">
    <source>
        <dbReference type="Pfam" id="PF13336"/>
    </source>
</evidence>
<dbReference type="Gene3D" id="3.40.1080.20">
    <property type="entry name" value="Acetyl-CoA hydrolase/transferase C-terminal domain"/>
    <property type="match status" value="1"/>
</dbReference>
<protein>
    <submittedName>
        <fullName evidence="5">4-hydroxybutyrate CoA-transferase</fullName>
    </submittedName>
</protein>
<dbReference type="InterPro" id="IPR003702">
    <property type="entry name" value="ActCoA_hydro_N"/>
</dbReference>
<dbReference type="EMBL" id="AP019736">
    <property type="protein sequence ID" value="BBL05837.1"/>
    <property type="molecule type" value="Genomic_DNA"/>
</dbReference>
<dbReference type="SUPFAM" id="SSF100950">
    <property type="entry name" value="NagB/RpiA/CoA transferase-like"/>
    <property type="match status" value="2"/>
</dbReference>
<organism evidence="5 6">
    <name type="scientific">Alistipes dispar</name>
    <dbReference type="NCBI Taxonomy" id="2585119"/>
    <lineage>
        <taxon>Bacteria</taxon>
        <taxon>Pseudomonadati</taxon>
        <taxon>Bacteroidota</taxon>
        <taxon>Bacteroidia</taxon>
        <taxon>Bacteroidales</taxon>
        <taxon>Rikenellaceae</taxon>
        <taxon>Alistipes</taxon>
    </lineage>
</organism>
<evidence type="ECO:0000256" key="1">
    <source>
        <dbReference type="ARBA" id="ARBA00009632"/>
    </source>
</evidence>
<gene>
    <name evidence="5" type="ORF">A5CPEGH6_04750</name>
</gene>
<dbReference type="PANTHER" id="PTHR21432">
    <property type="entry name" value="ACETYL-COA HYDROLASE-RELATED"/>
    <property type="match status" value="1"/>
</dbReference>
<feature type="domain" description="Acetyl-CoA hydrolase/transferase C-terminal" evidence="4">
    <location>
        <begin position="270"/>
        <end position="421"/>
    </location>
</feature>
<dbReference type="InterPro" id="IPR026888">
    <property type="entry name" value="AcetylCoA_hyd_C"/>
</dbReference>
<evidence type="ECO:0000313" key="6">
    <source>
        <dbReference type="Proteomes" id="UP000319374"/>
    </source>
</evidence>
<accession>A0A4Y1WY16</accession>
<dbReference type="Pfam" id="PF13336">
    <property type="entry name" value="AcetylCoA_hyd_C"/>
    <property type="match status" value="1"/>
</dbReference>
<dbReference type="PANTHER" id="PTHR21432:SF20">
    <property type="entry name" value="ACETYL-COA HYDROLASE"/>
    <property type="match status" value="1"/>
</dbReference>
<dbReference type="InterPro" id="IPR046433">
    <property type="entry name" value="ActCoA_hydro"/>
</dbReference>